<organism evidence="1">
    <name type="scientific">Salmonella diarizonae</name>
    <dbReference type="NCBI Taxonomy" id="59204"/>
    <lineage>
        <taxon>Bacteria</taxon>
        <taxon>Pseudomonadati</taxon>
        <taxon>Pseudomonadota</taxon>
        <taxon>Gammaproteobacteria</taxon>
        <taxon>Enterobacterales</taxon>
        <taxon>Enterobacteriaceae</taxon>
        <taxon>Salmonella</taxon>
    </lineage>
</organism>
<comment type="caution">
    <text evidence="1">The sequence shown here is derived from an EMBL/GenBank/DDBJ whole genome shotgun (WGS) entry which is preliminary data.</text>
</comment>
<gene>
    <name evidence="1" type="ORF">DLB95_28440</name>
</gene>
<proteinExistence type="predicted"/>
<sequence length="62" mass="7189">MFLNKGIFNYVNKKHHKNNAARKRPLINILTPFENITLLTLFDSLCIKKLYVKVMKVVISVG</sequence>
<dbReference type="EMBL" id="AAIYJF010000074">
    <property type="protein sequence ID" value="ECJ4381015.1"/>
    <property type="molecule type" value="Genomic_DNA"/>
</dbReference>
<evidence type="ECO:0000313" key="1">
    <source>
        <dbReference type="EMBL" id="ECJ4381015.1"/>
    </source>
</evidence>
<accession>A0A5Y3WCJ5</accession>
<protein>
    <submittedName>
        <fullName evidence="1">Uncharacterized protein</fullName>
    </submittedName>
</protein>
<dbReference type="Proteomes" id="UP000839781">
    <property type="component" value="Unassembled WGS sequence"/>
</dbReference>
<dbReference type="AlphaFoldDB" id="A0A5Y3WCJ5"/>
<name>A0A5Y3WCJ5_SALDZ</name>
<reference evidence="1" key="1">
    <citation type="submission" date="2018-05" db="EMBL/GenBank/DDBJ databases">
        <authorList>
            <person name="Ashton P.M."/>
            <person name="Dallman T."/>
            <person name="Nair S."/>
            <person name="De Pinna E."/>
            <person name="Peters T."/>
            <person name="Grant K."/>
        </authorList>
    </citation>
    <scope>NUCLEOTIDE SEQUENCE [LARGE SCALE GENOMIC DNA]</scope>
    <source>
        <strain evidence="1">474878</strain>
    </source>
</reference>